<dbReference type="InterPro" id="IPR002123">
    <property type="entry name" value="Plipid/glycerol_acylTrfase"/>
</dbReference>
<dbReference type="PANTHER" id="PTHR10434">
    <property type="entry name" value="1-ACYL-SN-GLYCEROL-3-PHOSPHATE ACYLTRANSFERASE"/>
    <property type="match status" value="1"/>
</dbReference>
<proteinExistence type="predicted"/>
<dbReference type="STRING" id="1219058.AOA14_05125"/>
<dbReference type="SMART" id="SM00563">
    <property type="entry name" value="PlsC"/>
    <property type="match status" value="1"/>
</dbReference>
<gene>
    <name evidence="5" type="ORF">AOA14_05125</name>
</gene>
<sequence>MTPIEDDQPGPVARAVRRLLLLLYRLRGWTAVGEVPEPRRFIIIAAPHTSNWDFVNYLGLTADLGVRAHFMGKLSLFNWPLGGFMRQMGGIAVDRRNSSNVVQQMVQEFARRREFMLTVAPEGTRGKAKKWRTGFYQIALAAKVPMVVGLMDYGTKTGGLGPLIWPTGDFRADMMKVFDVYKSCIPKIPERAVRSIDDIVGRREEAQDTEAESEEARGR</sequence>
<dbReference type="EMBL" id="CP013342">
    <property type="protein sequence ID" value="AMU93984.1"/>
    <property type="molecule type" value="Genomic_DNA"/>
</dbReference>
<evidence type="ECO:0000313" key="6">
    <source>
        <dbReference type="Proteomes" id="UP000076234"/>
    </source>
</evidence>
<evidence type="ECO:0000259" key="4">
    <source>
        <dbReference type="SMART" id="SM00563"/>
    </source>
</evidence>
<evidence type="ECO:0000313" key="5">
    <source>
        <dbReference type="EMBL" id="AMU93984.1"/>
    </source>
</evidence>
<dbReference type="Proteomes" id="UP000076234">
    <property type="component" value="Chromosome"/>
</dbReference>
<dbReference type="KEGG" id="ster:AOA14_05125"/>
<dbReference type="CDD" id="cd07988">
    <property type="entry name" value="LPLAT_ABO13168-like"/>
    <property type="match status" value="1"/>
</dbReference>
<accession>A0A142VW37</accession>
<evidence type="ECO:0000256" key="3">
    <source>
        <dbReference type="ARBA" id="ARBA00023315"/>
    </source>
</evidence>
<dbReference type="RefSeq" id="WP_062901026.1">
    <property type="nucleotide sequence ID" value="NZ_CP013342.1"/>
</dbReference>
<keyword evidence="3 5" id="KW-0012">Acyltransferase</keyword>
<comment type="pathway">
    <text evidence="1">Lipid metabolism.</text>
</comment>
<organism evidence="5 6">
    <name type="scientific">Sphingopyxis terrae subsp. terrae NBRC 15098</name>
    <dbReference type="NCBI Taxonomy" id="1219058"/>
    <lineage>
        <taxon>Bacteria</taxon>
        <taxon>Pseudomonadati</taxon>
        <taxon>Pseudomonadota</taxon>
        <taxon>Alphaproteobacteria</taxon>
        <taxon>Sphingomonadales</taxon>
        <taxon>Sphingomonadaceae</taxon>
        <taxon>Sphingopyxis</taxon>
    </lineage>
</organism>
<evidence type="ECO:0000256" key="2">
    <source>
        <dbReference type="ARBA" id="ARBA00022679"/>
    </source>
</evidence>
<feature type="domain" description="Phospholipid/glycerol acyltransferase" evidence="4">
    <location>
        <begin position="42"/>
        <end position="154"/>
    </location>
</feature>
<reference evidence="5 6" key="2">
    <citation type="journal article" date="2016" name="Genome Announc.">
        <title>Complete Genome Sequence of Sphingopyxis terrae Strain 203-1 (NBRC 111660), a Polyethylene Glycol Degrader.</title>
        <authorList>
            <person name="Ohtsubo Y."/>
            <person name="Nonoyama S."/>
            <person name="Nagata Y."/>
            <person name="Numata M."/>
            <person name="Tsuchikane K."/>
            <person name="Hosoyama A."/>
            <person name="Yamazoe A."/>
            <person name="Tsuda M."/>
            <person name="Fujita N."/>
            <person name="Kawai F."/>
        </authorList>
    </citation>
    <scope>NUCLEOTIDE SEQUENCE [LARGE SCALE GENOMIC DNA]</scope>
    <source>
        <strain evidence="5 6">203-1</strain>
    </source>
</reference>
<dbReference type="PANTHER" id="PTHR10434:SF9">
    <property type="entry name" value="PHOSPHOLIPID_GLYCEROL ACYLTRANSFERASE DOMAIN-CONTAINING PROTEIN"/>
    <property type="match status" value="1"/>
</dbReference>
<reference evidence="6" key="1">
    <citation type="submission" date="2015-11" db="EMBL/GenBank/DDBJ databases">
        <title>Complete genome sequence of a polyethylene glycol-degrading strain Sphingopyxis terrae strain 203-1 (NBRC 15098).</title>
        <authorList>
            <person name="Yoshiyuki O."/>
            <person name="Shouta N."/>
            <person name="Nagata Y."/>
            <person name="Numata M."/>
            <person name="Tsuchikane K."/>
            <person name="Hosoyama A."/>
            <person name="Yamazoe A."/>
            <person name="Tsuda M."/>
            <person name="Fujita N."/>
            <person name="Kawai F."/>
        </authorList>
    </citation>
    <scope>NUCLEOTIDE SEQUENCE [LARGE SCALE GENOMIC DNA]</scope>
    <source>
        <strain evidence="6">203-1</strain>
    </source>
</reference>
<dbReference type="Pfam" id="PF01553">
    <property type="entry name" value="Acyltransferase"/>
    <property type="match status" value="1"/>
</dbReference>
<dbReference type="AlphaFoldDB" id="A0A142VW37"/>
<dbReference type="GO" id="GO:0003841">
    <property type="term" value="F:1-acylglycerol-3-phosphate O-acyltransferase activity"/>
    <property type="evidence" value="ECO:0007669"/>
    <property type="project" value="TreeGrafter"/>
</dbReference>
<keyword evidence="2 5" id="KW-0808">Transferase</keyword>
<evidence type="ECO:0000256" key="1">
    <source>
        <dbReference type="ARBA" id="ARBA00005189"/>
    </source>
</evidence>
<dbReference type="GO" id="GO:0006654">
    <property type="term" value="P:phosphatidic acid biosynthetic process"/>
    <property type="evidence" value="ECO:0007669"/>
    <property type="project" value="TreeGrafter"/>
</dbReference>
<name>A0A142VW37_9SPHN</name>
<dbReference type="SUPFAM" id="SSF69593">
    <property type="entry name" value="Glycerol-3-phosphate (1)-acyltransferase"/>
    <property type="match status" value="1"/>
</dbReference>
<protein>
    <submittedName>
        <fullName evidence="5">Acyltransferase</fullName>
    </submittedName>
</protein>